<feature type="region of interest" description="Disordered" evidence="1">
    <location>
        <begin position="92"/>
        <end position="126"/>
    </location>
</feature>
<proteinExistence type="predicted"/>
<sequence>MFSGNMNGSHGYYKYANGAEVVYSSGTRRNHFAHSKYIPNRMSWHSAPSASTHQSSSIPRHNNVTTRKYKKPPRYHPLLKPKLEMKRRRATTSYELGPTHVSRGLQSSQRRGPDCSSTTSSPPADVEFETARQLWDAVKRNPSDSIRDIALRFVERADDEPDDRPHSLRLPVMDPSHSDLWARTGVRRFSVFGYPTKEDSRELARLFQHLQLRGLQSIRIELDDGTNYTSNIEYLFLSHFLIHSISTLTHISLTIPVYSAGLPAIIVRKLPCLNSFIIQAQDDIDIATPLLKVLEADHQSEPAKALSYLEVTCQGVSERELVRVMMGRWKAGLSPPKGQTMTVLVRSRVTKDAKRSVTKLKEKLATLGIFIYYNEDIMSARDASFTTDITVP</sequence>
<reference evidence="2 3" key="1">
    <citation type="journal article" date="2019" name="New Phytol.">
        <title>Comparative genomics reveals unique wood-decay strategies and fruiting body development in the Schizophyllaceae.</title>
        <authorList>
            <person name="Almasi E."/>
            <person name="Sahu N."/>
            <person name="Krizsan K."/>
            <person name="Balint B."/>
            <person name="Kovacs G.M."/>
            <person name="Kiss B."/>
            <person name="Cseklye J."/>
            <person name="Drula E."/>
            <person name="Henrissat B."/>
            <person name="Nagy I."/>
            <person name="Chovatia M."/>
            <person name="Adam C."/>
            <person name="LaButti K."/>
            <person name="Lipzen A."/>
            <person name="Riley R."/>
            <person name="Grigoriev I.V."/>
            <person name="Nagy L.G."/>
        </authorList>
    </citation>
    <scope>NUCLEOTIDE SEQUENCE [LARGE SCALE GENOMIC DNA]</scope>
    <source>
        <strain evidence="2 3">NL-1724</strain>
    </source>
</reference>
<dbReference type="Proteomes" id="UP000320762">
    <property type="component" value="Unassembled WGS sequence"/>
</dbReference>
<gene>
    <name evidence="2" type="ORF">BD626DRAFT_568211</name>
</gene>
<evidence type="ECO:0000256" key="1">
    <source>
        <dbReference type="SAM" id="MobiDB-lite"/>
    </source>
</evidence>
<feature type="region of interest" description="Disordered" evidence="1">
    <location>
        <begin position="44"/>
        <end position="76"/>
    </location>
</feature>
<evidence type="ECO:0000313" key="2">
    <source>
        <dbReference type="EMBL" id="TRM64457.1"/>
    </source>
</evidence>
<name>A0A550CI39_9AGAR</name>
<feature type="compositionally biased region" description="Basic residues" evidence="1">
    <location>
        <begin position="67"/>
        <end position="76"/>
    </location>
</feature>
<dbReference type="AlphaFoldDB" id="A0A550CI39"/>
<keyword evidence="3" id="KW-1185">Reference proteome</keyword>
<feature type="compositionally biased region" description="Polar residues" evidence="1">
    <location>
        <begin position="104"/>
        <end position="122"/>
    </location>
</feature>
<protein>
    <submittedName>
        <fullName evidence="2">Uncharacterized protein</fullName>
    </submittedName>
</protein>
<organism evidence="2 3">
    <name type="scientific">Schizophyllum amplum</name>
    <dbReference type="NCBI Taxonomy" id="97359"/>
    <lineage>
        <taxon>Eukaryota</taxon>
        <taxon>Fungi</taxon>
        <taxon>Dikarya</taxon>
        <taxon>Basidiomycota</taxon>
        <taxon>Agaricomycotina</taxon>
        <taxon>Agaricomycetes</taxon>
        <taxon>Agaricomycetidae</taxon>
        <taxon>Agaricales</taxon>
        <taxon>Schizophyllaceae</taxon>
        <taxon>Schizophyllum</taxon>
    </lineage>
</organism>
<evidence type="ECO:0000313" key="3">
    <source>
        <dbReference type="Proteomes" id="UP000320762"/>
    </source>
</evidence>
<accession>A0A550CI39</accession>
<comment type="caution">
    <text evidence="2">The sequence shown here is derived from an EMBL/GenBank/DDBJ whole genome shotgun (WGS) entry which is preliminary data.</text>
</comment>
<feature type="compositionally biased region" description="Low complexity" evidence="1">
    <location>
        <begin position="45"/>
        <end position="57"/>
    </location>
</feature>
<dbReference type="EMBL" id="VDMD01000007">
    <property type="protein sequence ID" value="TRM64457.1"/>
    <property type="molecule type" value="Genomic_DNA"/>
</dbReference>